<feature type="compositionally biased region" description="Basic residues" evidence="5">
    <location>
        <begin position="528"/>
        <end position="540"/>
    </location>
</feature>
<name>A0A1X2GMQ2_9FUNG</name>
<organism evidence="8 9">
    <name type="scientific">Hesseltinella vesiculosa</name>
    <dbReference type="NCBI Taxonomy" id="101127"/>
    <lineage>
        <taxon>Eukaryota</taxon>
        <taxon>Fungi</taxon>
        <taxon>Fungi incertae sedis</taxon>
        <taxon>Mucoromycota</taxon>
        <taxon>Mucoromycotina</taxon>
        <taxon>Mucoromycetes</taxon>
        <taxon>Mucorales</taxon>
        <taxon>Cunninghamellaceae</taxon>
        <taxon>Hesseltinella</taxon>
    </lineage>
</organism>
<feature type="transmembrane region" description="Helical" evidence="6">
    <location>
        <begin position="58"/>
        <end position="79"/>
    </location>
</feature>
<evidence type="ECO:0000259" key="7">
    <source>
        <dbReference type="PROSITE" id="PS50261"/>
    </source>
</evidence>
<feature type="compositionally biased region" description="Basic residues" evidence="5">
    <location>
        <begin position="703"/>
        <end position="716"/>
    </location>
</feature>
<feature type="compositionally biased region" description="Polar residues" evidence="5">
    <location>
        <begin position="650"/>
        <end position="669"/>
    </location>
</feature>
<feature type="region of interest" description="Disordered" evidence="5">
    <location>
        <begin position="604"/>
        <end position="717"/>
    </location>
</feature>
<feature type="region of interest" description="Disordered" evidence="5">
    <location>
        <begin position="475"/>
        <end position="556"/>
    </location>
</feature>
<dbReference type="GO" id="GO:0016020">
    <property type="term" value="C:membrane"/>
    <property type="evidence" value="ECO:0007669"/>
    <property type="project" value="UniProtKB-SubCell"/>
</dbReference>
<evidence type="ECO:0000256" key="4">
    <source>
        <dbReference type="ARBA" id="ARBA00023136"/>
    </source>
</evidence>
<keyword evidence="3 6" id="KW-1133">Transmembrane helix</keyword>
<feature type="region of interest" description="Disordered" evidence="5">
    <location>
        <begin position="737"/>
        <end position="786"/>
    </location>
</feature>
<evidence type="ECO:0000256" key="6">
    <source>
        <dbReference type="SAM" id="Phobius"/>
    </source>
</evidence>
<feature type="transmembrane region" description="Helical" evidence="6">
    <location>
        <begin position="127"/>
        <end position="148"/>
    </location>
</feature>
<feature type="transmembrane region" description="Helical" evidence="6">
    <location>
        <begin position="248"/>
        <end position="271"/>
    </location>
</feature>
<dbReference type="Proteomes" id="UP000242146">
    <property type="component" value="Unassembled WGS sequence"/>
</dbReference>
<accession>A0A1X2GMQ2</accession>
<dbReference type="EMBL" id="MCGT01000008">
    <property type="protein sequence ID" value="ORX57398.1"/>
    <property type="molecule type" value="Genomic_DNA"/>
</dbReference>
<evidence type="ECO:0000256" key="1">
    <source>
        <dbReference type="ARBA" id="ARBA00004141"/>
    </source>
</evidence>
<evidence type="ECO:0000256" key="5">
    <source>
        <dbReference type="SAM" id="MobiDB-lite"/>
    </source>
</evidence>
<comment type="subcellular location">
    <subcellularLocation>
        <location evidence="1">Membrane</location>
        <topology evidence="1">Multi-pass membrane protein</topology>
    </subcellularLocation>
</comment>
<feature type="transmembrane region" description="Helical" evidence="6">
    <location>
        <begin position="176"/>
        <end position="199"/>
    </location>
</feature>
<evidence type="ECO:0000313" key="8">
    <source>
        <dbReference type="EMBL" id="ORX57398.1"/>
    </source>
</evidence>
<feature type="compositionally biased region" description="Low complexity" evidence="5">
    <location>
        <begin position="737"/>
        <end position="772"/>
    </location>
</feature>
<protein>
    <recommendedName>
        <fullName evidence="7">G-protein coupled receptors family 2 profile 2 domain-containing protein</fullName>
    </recommendedName>
</protein>
<dbReference type="InterPro" id="IPR017981">
    <property type="entry name" value="GPCR_2-like_7TM"/>
</dbReference>
<dbReference type="GO" id="GO:0007166">
    <property type="term" value="P:cell surface receptor signaling pathway"/>
    <property type="evidence" value="ECO:0007669"/>
    <property type="project" value="InterPro"/>
</dbReference>
<dbReference type="PROSITE" id="PS50261">
    <property type="entry name" value="G_PROTEIN_RECEP_F2_4"/>
    <property type="match status" value="1"/>
</dbReference>
<keyword evidence="4 6" id="KW-0472">Membrane</keyword>
<feature type="transmembrane region" description="Helical" evidence="6">
    <location>
        <begin position="20"/>
        <end position="46"/>
    </location>
</feature>
<reference evidence="8 9" key="1">
    <citation type="submission" date="2016-07" db="EMBL/GenBank/DDBJ databases">
        <title>Pervasive Adenine N6-methylation of Active Genes in Fungi.</title>
        <authorList>
            <consortium name="DOE Joint Genome Institute"/>
            <person name="Mondo S.J."/>
            <person name="Dannebaum R.O."/>
            <person name="Kuo R.C."/>
            <person name="Labutti K."/>
            <person name="Haridas S."/>
            <person name="Kuo A."/>
            <person name="Salamov A."/>
            <person name="Ahrendt S.R."/>
            <person name="Lipzen A."/>
            <person name="Sullivan W."/>
            <person name="Andreopoulos W.B."/>
            <person name="Clum A."/>
            <person name="Lindquist E."/>
            <person name="Daum C."/>
            <person name="Ramamoorthy G.K."/>
            <person name="Gryganskyi A."/>
            <person name="Culley D."/>
            <person name="Magnuson J.K."/>
            <person name="James T.Y."/>
            <person name="O'Malley M.A."/>
            <person name="Stajich J.E."/>
            <person name="Spatafora J.W."/>
            <person name="Visel A."/>
            <person name="Grigoriev I.V."/>
        </authorList>
    </citation>
    <scope>NUCLEOTIDE SEQUENCE [LARGE SCALE GENOMIC DNA]</scope>
    <source>
        <strain evidence="8 9">NRRL 3301</strain>
    </source>
</reference>
<dbReference type="STRING" id="101127.A0A1X2GMQ2"/>
<feature type="compositionally biased region" description="Low complexity" evidence="5">
    <location>
        <begin position="692"/>
        <end position="701"/>
    </location>
</feature>
<comment type="caution">
    <text evidence="8">The sequence shown here is derived from an EMBL/GenBank/DDBJ whole genome shotgun (WGS) entry which is preliminary data.</text>
</comment>
<dbReference type="AlphaFoldDB" id="A0A1X2GMQ2"/>
<dbReference type="OrthoDB" id="2266370at2759"/>
<keyword evidence="2 6" id="KW-0812">Transmembrane</keyword>
<dbReference type="GO" id="GO:0004888">
    <property type="term" value="F:transmembrane signaling receptor activity"/>
    <property type="evidence" value="ECO:0007669"/>
    <property type="project" value="InterPro"/>
</dbReference>
<evidence type="ECO:0000256" key="2">
    <source>
        <dbReference type="ARBA" id="ARBA00022692"/>
    </source>
</evidence>
<feature type="transmembrane region" description="Helical" evidence="6">
    <location>
        <begin position="91"/>
        <end position="115"/>
    </location>
</feature>
<proteinExistence type="predicted"/>
<feature type="domain" description="G-protein coupled receptors family 2 profile 2" evidence="7">
    <location>
        <begin position="22"/>
        <end position="293"/>
    </location>
</feature>
<evidence type="ECO:0000256" key="3">
    <source>
        <dbReference type="ARBA" id="ARBA00022989"/>
    </source>
</evidence>
<sequence>MSETDNPFIISIDQVGYMVMLLKVLTSLSITFAGIVFITHFFFWYFLRAESNRVTLRLIVFAVTISIIRGLFRFVLISIAHTTLACRVGFFFVSVFDIISPACLSMVGVHTVIVLILKAQNPRRLEIYYYIAMFAYTVPPVIVITTLIRTSYGESLQMHCWASIYLTKKSYQQAEWLALSVLNLVPVIVAFICMVTLLVRYFMERNNFVATAVQYAPNINNHVRPIASAVFLRVDPVKQFRLVVIRSALYTFVAVIFFMALAGSHFVFQFFAFTSCMNSCQGMFMSLLYFSDPMVWGAIDYFLKFLRRVYVDEYKPFYLLDDHHHQRPSYYPPDQGEDGQAGREFIRLQSPWYSLHDTLTHTGYYQESIDQSPRSPSWIKRTSRQFKRRFSQSHRTPQSHRTVNPYACPALAKFMHFFLTRICRLQPTRSDVNRSDSHSTMSFVLYDEMRLRPSSRFESQTSWFNAIDFASMKPTKHTLGLPPSPQPPEDEDDSVHPFASPSVVLTPSDALQRPPLALIHPHTPYRPGIHRSTTKSRKRSSCASPTTDNQDPHFLMLPHHHAQPNIHQEQLLPGTERPPSPSFLPRVNTYLSFAKRKLSIIDATKSPSPPVSIMSNHSPDMAPPERRRHNSIRIATPTPPIIRPGKRRASLSTSPLSRMSMRKGSQISVHSDLLLPPAVSLTSSPDPDEPRPSTTSPSSLSARMKRKTKKMKKKKRQGDSLFSASIFFSSNHTSLASTSAAGSTTSTAPLSSASSSPTSSPTSSMRSLNSSRRSTDPILFSQTSKELLRRNDTSGYRALPLPPFMDRCRGALPTLVFHPMLPPPSQTDATVPDHLRHRKRNVKTRSLILLMDPGSTIDDNVDMVTMKPTDSSHTNAPLTHEGRLLLMDLDPDLSVDRPLSELSADSLCLGLTMVVHIENSWSPECLVALLCPNATRSPPPTISAKRLFVAMSKWDKEYAGSRWFVPE</sequence>
<keyword evidence="9" id="KW-1185">Reference proteome</keyword>
<evidence type="ECO:0000313" key="9">
    <source>
        <dbReference type="Proteomes" id="UP000242146"/>
    </source>
</evidence>
<gene>
    <name evidence="8" type="ORF">DM01DRAFT_1405972</name>
</gene>